<dbReference type="InParanoid" id="A0A1X2HHT6"/>
<evidence type="ECO:0000313" key="11">
    <source>
        <dbReference type="Proteomes" id="UP000242180"/>
    </source>
</evidence>
<proteinExistence type="inferred from homology"/>
<gene>
    <name evidence="10" type="ORF">BCR43DRAFT_512772</name>
</gene>
<evidence type="ECO:0000256" key="5">
    <source>
        <dbReference type="ARBA" id="ARBA00022692"/>
    </source>
</evidence>
<evidence type="ECO:0000256" key="6">
    <source>
        <dbReference type="ARBA" id="ARBA00022989"/>
    </source>
</evidence>
<dbReference type="PANTHER" id="PTHR31595:SF57">
    <property type="entry name" value="OS04G0481900 PROTEIN"/>
    <property type="match status" value="1"/>
</dbReference>
<feature type="domain" description="Wax synthase" evidence="9">
    <location>
        <begin position="213"/>
        <end position="302"/>
    </location>
</feature>
<feature type="transmembrane region" description="Helical" evidence="8">
    <location>
        <begin position="302"/>
        <end position="323"/>
    </location>
</feature>
<evidence type="ECO:0000256" key="4">
    <source>
        <dbReference type="ARBA" id="ARBA00022679"/>
    </source>
</evidence>
<dbReference type="InterPro" id="IPR032805">
    <property type="entry name" value="Wax_synthase_dom"/>
</dbReference>
<dbReference type="OrthoDB" id="1077582at2759"/>
<name>A0A1X2HHT6_SYNRA</name>
<dbReference type="GO" id="GO:0006629">
    <property type="term" value="P:lipid metabolic process"/>
    <property type="evidence" value="ECO:0007669"/>
    <property type="project" value="InterPro"/>
</dbReference>
<organism evidence="10 11">
    <name type="scientific">Syncephalastrum racemosum</name>
    <name type="common">Filamentous fungus</name>
    <dbReference type="NCBI Taxonomy" id="13706"/>
    <lineage>
        <taxon>Eukaryota</taxon>
        <taxon>Fungi</taxon>
        <taxon>Fungi incertae sedis</taxon>
        <taxon>Mucoromycota</taxon>
        <taxon>Mucoromycotina</taxon>
        <taxon>Mucoromycetes</taxon>
        <taxon>Mucorales</taxon>
        <taxon>Syncephalastraceae</taxon>
        <taxon>Syncephalastrum</taxon>
    </lineage>
</organism>
<feature type="transmembrane region" description="Helical" evidence="8">
    <location>
        <begin position="268"/>
        <end position="290"/>
    </location>
</feature>
<dbReference type="EMBL" id="MCGN01000003">
    <property type="protein sequence ID" value="ORY98599.1"/>
    <property type="molecule type" value="Genomic_DNA"/>
</dbReference>
<comment type="subcellular location">
    <subcellularLocation>
        <location evidence="1">Membrane</location>
        <topology evidence="1">Multi-pass membrane protein</topology>
    </subcellularLocation>
</comment>
<sequence length="400" mass="46222">MMIESFFQGGDARTYIYTPLFLATFTWPTALQALLITTKKLSPSAKQCLSIPLLLADLLIPLNFTSGNMAVDLAISVFLFNTFLRFAELFWIGPVLQGRPVESDMDYLHKELWSALRKFPKEGEKEYVKDKKFYHLIFQFGVHAMMCDIFGSWYATFSGHDVISMHESRPILFFFFLVGAVCLLTSAFNAIGCGLQLAYCLYYERGSYSSQLWRPLMINPIMALSLDELWSHRWHQMLRSSWVAFAFRPTRFIAQRVLAKRLKNPMPFVLLLSALSVFAISGMMHEYIIYCNVGWSIFSRFFIGQQLIFFYIHGLAMVFERVVKKVAQKTLPPAFLDSFVVTLVRRVWVFGYAYFTFPLFVDGFAYWGIWHDNPFNIGQPYVLRFLRAIPEAKAICGSLL</sequence>
<keyword evidence="6 8" id="KW-1133">Transmembrane helix</keyword>
<dbReference type="PANTHER" id="PTHR31595">
    <property type="entry name" value="LONG-CHAIN-ALCOHOL O-FATTY-ACYLTRANSFERASE 3-RELATED"/>
    <property type="match status" value="1"/>
</dbReference>
<evidence type="ECO:0000256" key="8">
    <source>
        <dbReference type="SAM" id="Phobius"/>
    </source>
</evidence>
<comment type="similarity">
    <text evidence="3">Belongs to the wax synthase family.</text>
</comment>
<feature type="transmembrane region" description="Helical" evidence="8">
    <location>
        <begin position="133"/>
        <end position="154"/>
    </location>
</feature>
<dbReference type="Pfam" id="PF13813">
    <property type="entry name" value="MBOAT_2"/>
    <property type="match status" value="1"/>
</dbReference>
<dbReference type="InterPro" id="IPR044851">
    <property type="entry name" value="Wax_synthase"/>
</dbReference>
<accession>A0A1X2HHT6</accession>
<comment type="caution">
    <text evidence="10">The sequence shown here is derived from an EMBL/GenBank/DDBJ whole genome shotgun (WGS) entry which is preliminary data.</text>
</comment>
<evidence type="ECO:0000256" key="1">
    <source>
        <dbReference type="ARBA" id="ARBA00004141"/>
    </source>
</evidence>
<reference evidence="10 11" key="1">
    <citation type="submission" date="2016-07" db="EMBL/GenBank/DDBJ databases">
        <title>Pervasive Adenine N6-methylation of Active Genes in Fungi.</title>
        <authorList>
            <consortium name="DOE Joint Genome Institute"/>
            <person name="Mondo S.J."/>
            <person name="Dannebaum R.O."/>
            <person name="Kuo R.C."/>
            <person name="Labutti K."/>
            <person name="Haridas S."/>
            <person name="Kuo A."/>
            <person name="Salamov A."/>
            <person name="Ahrendt S.R."/>
            <person name="Lipzen A."/>
            <person name="Sullivan W."/>
            <person name="Andreopoulos W.B."/>
            <person name="Clum A."/>
            <person name="Lindquist E."/>
            <person name="Daum C."/>
            <person name="Ramamoorthy G.K."/>
            <person name="Gryganskyi A."/>
            <person name="Culley D."/>
            <person name="Magnuson J.K."/>
            <person name="James T.Y."/>
            <person name="O'Malley M.A."/>
            <person name="Stajich J.E."/>
            <person name="Spatafora J.W."/>
            <person name="Visel A."/>
            <person name="Grigoriev I.V."/>
        </authorList>
    </citation>
    <scope>NUCLEOTIDE SEQUENCE [LARGE SCALE GENOMIC DNA]</scope>
    <source>
        <strain evidence="10 11">NRRL 2496</strain>
    </source>
</reference>
<comment type="pathway">
    <text evidence="2">Secondary metabolite biosynthesis.</text>
</comment>
<dbReference type="Proteomes" id="UP000242180">
    <property type="component" value="Unassembled WGS sequence"/>
</dbReference>
<feature type="transmembrane region" description="Helical" evidence="8">
    <location>
        <begin position="174"/>
        <end position="202"/>
    </location>
</feature>
<evidence type="ECO:0000313" key="10">
    <source>
        <dbReference type="EMBL" id="ORY98599.1"/>
    </source>
</evidence>
<evidence type="ECO:0000256" key="2">
    <source>
        <dbReference type="ARBA" id="ARBA00005179"/>
    </source>
</evidence>
<evidence type="ECO:0000256" key="3">
    <source>
        <dbReference type="ARBA" id="ARBA00007282"/>
    </source>
</evidence>
<feature type="transmembrane region" description="Helical" evidence="8">
    <location>
        <begin position="15"/>
        <end position="36"/>
    </location>
</feature>
<keyword evidence="7 8" id="KW-0472">Membrane</keyword>
<dbReference type="OMA" id="DELWSHR"/>
<protein>
    <recommendedName>
        <fullName evidence="9">Wax synthase domain-containing protein</fullName>
    </recommendedName>
</protein>
<keyword evidence="4" id="KW-0808">Transferase</keyword>
<dbReference type="GO" id="GO:0016020">
    <property type="term" value="C:membrane"/>
    <property type="evidence" value="ECO:0007669"/>
    <property type="project" value="UniProtKB-SubCell"/>
</dbReference>
<keyword evidence="5 8" id="KW-0812">Transmembrane</keyword>
<dbReference type="AlphaFoldDB" id="A0A1X2HHT6"/>
<evidence type="ECO:0000256" key="7">
    <source>
        <dbReference type="ARBA" id="ARBA00023136"/>
    </source>
</evidence>
<evidence type="ECO:0000259" key="9">
    <source>
        <dbReference type="Pfam" id="PF13813"/>
    </source>
</evidence>
<keyword evidence="11" id="KW-1185">Reference proteome</keyword>
<dbReference type="STRING" id="13706.A0A1X2HHT6"/>
<dbReference type="GO" id="GO:0008374">
    <property type="term" value="F:O-acyltransferase activity"/>
    <property type="evidence" value="ECO:0007669"/>
    <property type="project" value="InterPro"/>
</dbReference>